<name>A0ABS1F4Q7_9PROT</name>
<evidence type="ECO:0000313" key="2">
    <source>
        <dbReference type="Proteomes" id="UP000652760"/>
    </source>
</evidence>
<keyword evidence="2" id="KW-1185">Reference proteome</keyword>
<protein>
    <submittedName>
        <fullName evidence="1">Uncharacterized protein</fullName>
    </submittedName>
</protein>
<reference evidence="2" key="1">
    <citation type="submission" date="2021-01" db="EMBL/GenBank/DDBJ databases">
        <title>Genome public.</title>
        <authorList>
            <person name="Liu C."/>
            <person name="Sun Q."/>
        </authorList>
    </citation>
    <scope>NUCLEOTIDE SEQUENCE [LARGE SCALE GENOMIC DNA]</scope>
    <source>
        <strain evidence="2">YIM B02556</strain>
    </source>
</reference>
<dbReference type="Proteomes" id="UP000652760">
    <property type="component" value="Unassembled WGS sequence"/>
</dbReference>
<dbReference type="EMBL" id="JAENHM010000041">
    <property type="protein sequence ID" value="MBK1838392.1"/>
    <property type="molecule type" value="Genomic_DNA"/>
</dbReference>
<evidence type="ECO:0000313" key="1">
    <source>
        <dbReference type="EMBL" id="MBK1838392.1"/>
    </source>
</evidence>
<accession>A0ABS1F4Q7</accession>
<gene>
    <name evidence="1" type="ORF">JHL17_13310</name>
</gene>
<sequence length="117" mass="13274">MNFAPKDHWFGEPPPDNTPIRGAFGARAILEGRYGRQALEYFPDRKSFFPSDSPFSPDFQAFLDNEVTAWLKTLCGQTWINPNGGQRYTLEHPVNPRLRAMARAQGGYLYVGAYEMA</sequence>
<dbReference type="RefSeq" id="WP_200193836.1">
    <property type="nucleotide sequence ID" value="NZ_JAENHM010000041.1"/>
</dbReference>
<comment type="caution">
    <text evidence="1">The sequence shown here is derived from an EMBL/GenBank/DDBJ whole genome shotgun (WGS) entry which is preliminary data.</text>
</comment>
<organism evidence="1 2">
    <name type="scientific">Azospirillum endophyticum</name>
    <dbReference type="NCBI Taxonomy" id="2800326"/>
    <lineage>
        <taxon>Bacteria</taxon>
        <taxon>Pseudomonadati</taxon>
        <taxon>Pseudomonadota</taxon>
        <taxon>Alphaproteobacteria</taxon>
        <taxon>Rhodospirillales</taxon>
        <taxon>Azospirillaceae</taxon>
        <taxon>Azospirillum</taxon>
    </lineage>
</organism>
<proteinExistence type="predicted"/>